<feature type="transmembrane region" description="Helical" evidence="8">
    <location>
        <begin position="528"/>
        <end position="547"/>
    </location>
</feature>
<dbReference type="SUPFAM" id="SSF82714">
    <property type="entry name" value="Multidrug efflux transporter AcrB TolC docking domain, DN and DC subdomains"/>
    <property type="match status" value="2"/>
</dbReference>
<comment type="subcellular location">
    <subcellularLocation>
        <location evidence="1">Cell inner membrane</location>
        <topology evidence="1">Multi-pass membrane protein</topology>
    </subcellularLocation>
</comment>
<dbReference type="GO" id="GO:0005886">
    <property type="term" value="C:plasma membrane"/>
    <property type="evidence" value="ECO:0007669"/>
    <property type="project" value="UniProtKB-SubCell"/>
</dbReference>
<evidence type="ECO:0000256" key="6">
    <source>
        <dbReference type="ARBA" id="ARBA00022989"/>
    </source>
</evidence>
<keyword evidence="7 8" id="KW-0472">Membrane</keyword>
<evidence type="ECO:0000256" key="5">
    <source>
        <dbReference type="ARBA" id="ARBA00022692"/>
    </source>
</evidence>
<feature type="transmembrane region" description="Helical" evidence="8">
    <location>
        <begin position="360"/>
        <end position="381"/>
    </location>
</feature>
<keyword evidence="4" id="KW-0997">Cell inner membrane</keyword>
<keyword evidence="3" id="KW-1003">Cell membrane</keyword>
<evidence type="ECO:0000256" key="2">
    <source>
        <dbReference type="ARBA" id="ARBA00022448"/>
    </source>
</evidence>
<dbReference type="PANTHER" id="PTHR32063">
    <property type="match status" value="1"/>
</dbReference>
<dbReference type="FunFam" id="3.30.70.1430:FF:000001">
    <property type="entry name" value="Efflux pump membrane transporter"/>
    <property type="match status" value="1"/>
</dbReference>
<protein>
    <submittedName>
        <fullName evidence="9">MMPL family transporter</fullName>
    </submittedName>
</protein>
<dbReference type="InterPro" id="IPR027463">
    <property type="entry name" value="AcrB_DN_DC_subdom"/>
</dbReference>
<dbReference type="SUPFAM" id="SSF82693">
    <property type="entry name" value="Multidrug efflux transporter AcrB pore domain, PN1, PN2, PC1 and PC2 subdomains"/>
    <property type="match status" value="4"/>
</dbReference>
<feature type="transmembrane region" description="Helical" evidence="8">
    <location>
        <begin position="855"/>
        <end position="872"/>
    </location>
</feature>
<dbReference type="Gene3D" id="3.30.70.1430">
    <property type="entry name" value="Multidrug efflux transporter AcrB pore domain"/>
    <property type="match status" value="2"/>
</dbReference>
<feature type="transmembrane region" description="Helical" evidence="8">
    <location>
        <begin position="334"/>
        <end position="353"/>
    </location>
</feature>
<dbReference type="SUPFAM" id="SSF82866">
    <property type="entry name" value="Multidrug efflux transporter AcrB transmembrane domain"/>
    <property type="match status" value="2"/>
</dbReference>
<evidence type="ECO:0000256" key="8">
    <source>
        <dbReference type="SAM" id="Phobius"/>
    </source>
</evidence>
<name>A0A848H9Q0_9BURK</name>
<dbReference type="GO" id="GO:0042910">
    <property type="term" value="F:xenobiotic transmembrane transporter activity"/>
    <property type="evidence" value="ECO:0007669"/>
    <property type="project" value="TreeGrafter"/>
</dbReference>
<dbReference type="EMBL" id="JABBFX010000002">
    <property type="protein sequence ID" value="NML46722.1"/>
    <property type="molecule type" value="Genomic_DNA"/>
</dbReference>
<comment type="caution">
    <text evidence="9">The sequence shown here is derived from an EMBL/GenBank/DDBJ whole genome shotgun (WGS) entry which is preliminary data.</text>
</comment>
<dbReference type="PANTHER" id="PTHR32063:SF21">
    <property type="entry name" value="MULTIDRUG RESISTANCE PROTEIN MDTB"/>
    <property type="match status" value="1"/>
</dbReference>
<dbReference type="Gene3D" id="3.30.70.1440">
    <property type="entry name" value="Multidrug efflux transporter AcrB pore domain"/>
    <property type="match status" value="1"/>
</dbReference>
<sequence length="1031" mass="109077">MNLSSPFIRRPVTTCLAALSLLLLGALAYFNLQVAPLPQVDFPTISIAAALPGASAETMATSVATPLERALSQVPQVTSMTSSSSLGKTSIVLQFDLARNIDGAAQDVQSALAQAGRSLPKTMTTPPSYHKVNPAQQTVLSLAITSPVRPLTELNRYADNFLAQKLSQVPGVGLVDFHGQQRPAVRIRVDPDRLAQRGLTLADVRNIVGISTVSAPKGSLNGADKTVALEATDQIAGTAGFRDIVVAYKDGAPIRLGDLGEVVDAAEDVRQAAKLGKDDAIIIDVHQQPGSNVVQTTRTIKEQLASMTAGLPADTKVTVVGDRTQTINASVADVQFTLLLSVALVVMVIFLFLRNVASTVVASITIPLSLLGTFATMYLLGYTLDNLSIMGLSIAVGFVVDDAIVVLENIARHRELGKTPLQAALDGTREIGFTVLSMTVSLVAVFIPILLMGGMVGRLFREFAVTVSIAIGISGLVSLTIAPMLAARLGGSAHAMQGRFSAWAERVFEAMQAAYARSLDAALRHQRLLLAIMVATIACTALLYARIPKGFFPLQDTGMISATVEGAADASFAAMQDNIARTAAVVQADPDVQTVYYWIGPNPTLDQGRMMIQLQPFGQRAGAADVMLRLKKAALQVPGVKLSLQAMQDIQVGGRSSKAQYQYTLQAPDTAELVRWSSALQKALKAAPELTDLGSDQQPSAAQATLRIDRDTASRLGVTVQAIDDALYDAFGQRQVATLFTQLDQYSVILELEPRWQLDAQALSHLFVRSTSSNELVPLSLLATVENGTAPVTINHQGLFPAVTLSFNLAPGHALGDAVAAIDAASQKVGIPDTVVGSFQGTAQAFQDSLRTQPWLLLAAVLTVYVVLGVLYEHPVHPLTIISTLPSAGVGALAALWLSGEGLTILGMIGIVLLIGIVKKNAIMMIDFALQAERQDGLSPFEAIRRGCVLRFRPIMMTTMAALLGALPLALGHGVGAELRRPLGIAIVGGLVVSQLLTLYTTPVVYLALGRLFHHLRTGSNAAPDAGTQGA</sequence>
<feature type="transmembrane region" description="Helical" evidence="8">
    <location>
        <begin position="905"/>
        <end position="930"/>
    </location>
</feature>
<evidence type="ECO:0000256" key="3">
    <source>
        <dbReference type="ARBA" id="ARBA00022475"/>
    </source>
</evidence>
<dbReference type="Proteomes" id="UP000541185">
    <property type="component" value="Unassembled WGS sequence"/>
</dbReference>
<dbReference type="Gene3D" id="3.30.2090.10">
    <property type="entry name" value="Multidrug efflux transporter AcrB TolC docking domain, DN and DC subdomains"/>
    <property type="match status" value="2"/>
</dbReference>
<evidence type="ECO:0000256" key="4">
    <source>
        <dbReference type="ARBA" id="ARBA00022519"/>
    </source>
</evidence>
<dbReference type="InterPro" id="IPR001036">
    <property type="entry name" value="Acrflvin-R"/>
</dbReference>
<keyword evidence="2" id="KW-0813">Transport</keyword>
<dbReference type="RefSeq" id="WP_169420969.1">
    <property type="nucleotide sequence ID" value="NZ_JABBFX010000002.1"/>
</dbReference>
<evidence type="ECO:0000313" key="10">
    <source>
        <dbReference type="Proteomes" id="UP000541185"/>
    </source>
</evidence>
<feature type="transmembrane region" description="Helical" evidence="8">
    <location>
        <begin position="463"/>
        <end position="487"/>
    </location>
</feature>
<reference evidence="9 10" key="1">
    <citation type="submission" date="2020-04" db="EMBL/GenBank/DDBJ databases">
        <title>Ramlibacter sp. G-1-2-2 isolated from soil.</title>
        <authorList>
            <person name="Dahal R.H."/>
        </authorList>
    </citation>
    <scope>NUCLEOTIDE SEQUENCE [LARGE SCALE GENOMIC DNA]</scope>
    <source>
        <strain evidence="9 10">G-1-2-2</strain>
    </source>
</reference>
<dbReference type="Gene3D" id="1.20.1640.10">
    <property type="entry name" value="Multidrug efflux transporter AcrB transmembrane domain"/>
    <property type="match status" value="2"/>
</dbReference>
<dbReference type="PRINTS" id="PR00702">
    <property type="entry name" value="ACRIFLAVINRP"/>
</dbReference>
<keyword evidence="5 8" id="KW-0812">Transmembrane</keyword>
<evidence type="ECO:0000313" key="9">
    <source>
        <dbReference type="EMBL" id="NML46722.1"/>
    </source>
</evidence>
<accession>A0A848H9Q0</accession>
<dbReference type="FunFam" id="1.20.1640.10:FF:000001">
    <property type="entry name" value="Efflux pump membrane transporter"/>
    <property type="match status" value="1"/>
</dbReference>
<feature type="transmembrane region" description="Helical" evidence="8">
    <location>
        <begin position="983"/>
        <end position="1009"/>
    </location>
</feature>
<organism evidence="9 10">
    <name type="scientific">Ramlibacter agri</name>
    <dbReference type="NCBI Taxonomy" id="2728837"/>
    <lineage>
        <taxon>Bacteria</taxon>
        <taxon>Pseudomonadati</taxon>
        <taxon>Pseudomonadota</taxon>
        <taxon>Betaproteobacteria</taxon>
        <taxon>Burkholderiales</taxon>
        <taxon>Comamonadaceae</taxon>
        <taxon>Ramlibacter</taxon>
    </lineage>
</organism>
<dbReference type="Pfam" id="PF00873">
    <property type="entry name" value="ACR_tran"/>
    <property type="match status" value="1"/>
</dbReference>
<proteinExistence type="predicted"/>
<dbReference type="AlphaFoldDB" id="A0A848H9Q0"/>
<evidence type="ECO:0000256" key="1">
    <source>
        <dbReference type="ARBA" id="ARBA00004429"/>
    </source>
</evidence>
<gene>
    <name evidence="9" type="ORF">HHL11_23465</name>
</gene>
<feature type="transmembrane region" description="Helical" evidence="8">
    <location>
        <begin position="950"/>
        <end position="971"/>
    </location>
</feature>
<dbReference type="Gene3D" id="3.30.70.1320">
    <property type="entry name" value="Multidrug efflux transporter AcrB pore domain like"/>
    <property type="match status" value="1"/>
</dbReference>
<keyword evidence="10" id="KW-1185">Reference proteome</keyword>
<feature type="transmembrane region" description="Helical" evidence="8">
    <location>
        <begin position="431"/>
        <end position="451"/>
    </location>
</feature>
<evidence type="ECO:0000256" key="7">
    <source>
        <dbReference type="ARBA" id="ARBA00023136"/>
    </source>
</evidence>
<keyword evidence="6 8" id="KW-1133">Transmembrane helix</keyword>